<reference evidence="4" key="1">
    <citation type="submission" date="2017-02" db="UniProtKB">
        <authorList>
            <consortium name="WormBaseParasite"/>
        </authorList>
    </citation>
    <scope>IDENTIFICATION</scope>
</reference>
<gene>
    <name evidence="2" type="ORF">TCLT_LOCUS9269</name>
</gene>
<dbReference type="EMBL" id="UYYF01004763">
    <property type="protein sequence ID" value="VDN06888.1"/>
    <property type="molecule type" value="Genomic_DNA"/>
</dbReference>
<keyword evidence="3" id="KW-1185">Reference proteome</keyword>
<proteinExistence type="predicted"/>
<name>A0A0N5D858_THECL</name>
<evidence type="ECO:0000313" key="4">
    <source>
        <dbReference type="WBParaSite" id="TCLT_0000928001-mRNA-1"/>
    </source>
</evidence>
<evidence type="ECO:0000313" key="3">
    <source>
        <dbReference type="Proteomes" id="UP000276776"/>
    </source>
</evidence>
<feature type="region of interest" description="Disordered" evidence="1">
    <location>
        <begin position="1"/>
        <end position="24"/>
    </location>
</feature>
<evidence type="ECO:0000256" key="1">
    <source>
        <dbReference type="SAM" id="MobiDB-lite"/>
    </source>
</evidence>
<reference evidence="2 3" key="2">
    <citation type="submission" date="2018-11" db="EMBL/GenBank/DDBJ databases">
        <authorList>
            <consortium name="Pathogen Informatics"/>
        </authorList>
    </citation>
    <scope>NUCLEOTIDE SEQUENCE [LARGE SCALE GENOMIC DNA]</scope>
</reference>
<dbReference type="WBParaSite" id="TCLT_0000928001-mRNA-1">
    <property type="protein sequence ID" value="TCLT_0000928001-mRNA-1"/>
    <property type="gene ID" value="TCLT_0000928001"/>
</dbReference>
<dbReference type="Proteomes" id="UP000276776">
    <property type="component" value="Unassembled WGS sequence"/>
</dbReference>
<organism evidence="4">
    <name type="scientific">Thelazia callipaeda</name>
    <name type="common">Oriental eyeworm</name>
    <name type="synonym">Parasitic nematode</name>
    <dbReference type="NCBI Taxonomy" id="103827"/>
    <lineage>
        <taxon>Eukaryota</taxon>
        <taxon>Metazoa</taxon>
        <taxon>Ecdysozoa</taxon>
        <taxon>Nematoda</taxon>
        <taxon>Chromadorea</taxon>
        <taxon>Rhabditida</taxon>
        <taxon>Spirurina</taxon>
        <taxon>Spiruromorpha</taxon>
        <taxon>Thelazioidea</taxon>
        <taxon>Thelaziidae</taxon>
        <taxon>Thelazia</taxon>
    </lineage>
</organism>
<evidence type="ECO:0000313" key="2">
    <source>
        <dbReference type="EMBL" id="VDN06888.1"/>
    </source>
</evidence>
<protein>
    <submittedName>
        <fullName evidence="4">Transcriptional regulator</fullName>
    </submittedName>
</protein>
<dbReference type="AlphaFoldDB" id="A0A0N5D858"/>
<accession>A0A0N5D858</accession>
<sequence>MELLGGHSLREKRSLKNGRKRTGVNIAQIKKSSKGINNMVYNFTT</sequence>